<dbReference type="GO" id="GO:0003700">
    <property type="term" value="F:DNA-binding transcription factor activity"/>
    <property type="evidence" value="ECO:0007669"/>
    <property type="project" value="TreeGrafter"/>
</dbReference>
<accession>A0A4Q2U475</accession>
<dbReference type="PANTHER" id="PTHR24567:SF74">
    <property type="entry name" value="HTH-TYPE TRANSCRIPTIONAL REGULATOR ARCR"/>
    <property type="match status" value="1"/>
</dbReference>
<evidence type="ECO:0000313" key="6">
    <source>
        <dbReference type="EMBL" id="RYC31333.1"/>
    </source>
</evidence>
<evidence type="ECO:0000313" key="7">
    <source>
        <dbReference type="Proteomes" id="UP000290759"/>
    </source>
</evidence>
<evidence type="ECO:0000259" key="5">
    <source>
        <dbReference type="PROSITE" id="PS51063"/>
    </source>
</evidence>
<organism evidence="6 7">
    <name type="scientific">Lichenibacterium minor</name>
    <dbReference type="NCBI Taxonomy" id="2316528"/>
    <lineage>
        <taxon>Bacteria</taxon>
        <taxon>Pseudomonadati</taxon>
        <taxon>Pseudomonadota</taxon>
        <taxon>Alphaproteobacteria</taxon>
        <taxon>Hyphomicrobiales</taxon>
        <taxon>Lichenihabitantaceae</taxon>
        <taxon>Lichenibacterium</taxon>
    </lineage>
</organism>
<dbReference type="InterPro" id="IPR036390">
    <property type="entry name" value="WH_DNA-bd_sf"/>
</dbReference>
<sequence length="233" mass="24467">MLPIHRPEPGPGPARSRPSLLALIAADPRAAGARHSPLAVGDRLTIDDGAQAPVMLLASGRAAIAMPTAGGVDVFLTDLLPGEIVGEGAALDAGPTTSIVTVESAGSAWVLTRAQFRRRAMDCPDFALAAMDAMCRRLERISLRLAEASTPSTRDRIHAELLRLADAPGRDAPGGDAPVVKCMVTHQAFAARAGTQREAVTKELSRLRRLGVIELSGRTLSIRNPDRLGPRGA</sequence>
<evidence type="ECO:0000256" key="1">
    <source>
        <dbReference type="ARBA" id="ARBA00023015"/>
    </source>
</evidence>
<dbReference type="Pfam" id="PF00027">
    <property type="entry name" value="cNMP_binding"/>
    <property type="match status" value="1"/>
</dbReference>
<keyword evidence="3" id="KW-0804">Transcription</keyword>
<dbReference type="PROSITE" id="PS51063">
    <property type="entry name" value="HTH_CRP_2"/>
    <property type="match status" value="1"/>
</dbReference>
<dbReference type="InterPro" id="IPR018490">
    <property type="entry name" value="cNMP-bd_dom_sf"/>
</dbReference>
<reference evidence="6 7" key="2">
    <citation type="submission" date="2019-02" db="EMBL/GenBank/DDBJ databases">
        <title>'Lichenibacterium ramalinii' gen. nov. sp. nov., 'Lichenibacterium minor' gen. nov. sp. nov.</title>
        <authorList>
            <person name="Pankratov T."/>
        </authorList>
    </citation>
    <scope>NUCLEOTIDE SEQUENCE [LARGE SCALE GENOMIC DNA]</scope>
    <source>
        <strain evidence="6 7">RmlP026</strain>
    </source>
</reference>
<gene>
    <name evidence="6" type="ORF">D3273_14560</name>
</gene>
<dbReference type="Gene3D" id="2.60.120.10">
    <property type="entry name" value="Jelly Rolls"/>
    <property type="match status" value="1"/>
</dbReference>
<dbReference type="PANTHER" id="PTHR24567">
    <property type="entry name" value="CRP FAMILY TRANSCRIPTIONAL REGULATORY PROTEIN"/>
    <property type="match status" value="1"/>
</dbReference>
<dbReference type="PROSITE" id="PS50042">
    <property type="entry name" value="CNMP_BINDING_3"/>
    <property type="match status" value="1"/>
</dbReference>
<dbReference type="OrthoDB" id="3182344at2"/>
<name>A0A4Q2U475_9HYPH</name>
<evidence type="ECO:0000259" key="4">
    <source>
        <dbReference type="PROSITE" id="PS50042"/>
    </source>
</evidence>
<dbReference type="EMBL" id="QYBB01000015">
    <property type="protein sequence ID" value="RYC31333.1"/>
    <property type="molecule type" value="Genomic_DNA"/>
</dbReference>
<evidence type="ECO:0000256" key="2">
    <source>
        <dbReference type="ARBA" id="ARBA00023125"/>
    </source>
</evidence>
<dbReference type="GO" id="GO:0003677">
    <property type="term" value="F:DNA binding"/>
    <property type="evidence" value="ECO:0007669"/>
    <property type="project" value="UniProtKB-KW"/>
</dbReference>
<comment type="caution">
    <text evidence="6">The sequence shown here is derived from an EMBL/GenBank/DDBJ whole genome shotgun (WGS) entry which is preliminary data.</text>
</comment>
<keyword evidence="1" id="KW-0805">Transcription regulation</keyword>
<dbReference type="InterPro" id="IPR000595">
    <property type="entry name" value="cNMP-bd_dom"/>
</dbReference>
<dbReference type="CDD" id="cd00038">
    <property type="entry name" value="CAP_ED"/>
    <property type="match status" value="1"/>
</dbReference>
<dbReference type="SUPFAM" id="SSF51206">
    <property type="entry name" value="cAMP-binding domain-like"/>
    <property type="match status" value="1"/>
</dbReference>
<dbReference type="SMART" id="SM00419">
    <property type="entry name" value="HTH_CRP"/>
    <property type="match status" value="1"/>
</dbReference>
<dbReference type="Pfam" id="PF13545">
    <property type="entry name" value="HTH_Crp_2"/>
    <property type="match status" value="1"/>
</dbReference>
<proteinExistence type="predicted"/>
<dbReference type="InterPro" id="IPR050397">
    <property type="entry name" value="Env_Response_Regulators"/>
</dbReference>
<feature type="domain" description="Cyclic nucleotide-binding" evidence="4">
    <location>
        <begin position="54"/>
        <end position="137"/>
    </location>
</feature>
<dbReference type="InterPro" id="IPR014710">
    <property type="entry name" value="RmlC-like_jellyroll"/>
</dbReference>
<dbReference type="InterPro" id="IPR012318">
    <property type="entry name" value="HTH_CRP"/>
</dbReference>
<dbReference type="GO" id="GO:0005829">
    <property type="term" value="C:cytosol"/>
    <property type="evidence" value="ECO:0007669"/>
    <property type="project" value="TreeGrafter"/>
</dbReference>
<dbReference type="Proteomes" id="UP000290759">
    <property type="component" value="Unassembled WGS sequence"/>
</dbReference>
<reference evidence="6 7" key="1">
    <citation type="submission" date="2018-12" db="EMBL/GenBank/DDBJ databases">
        <authorList>
            <person name="Grouzdev D.S."/>
            <person name="Krutkina M.S."/>
        </authorList>
    </citation>
    <scope>NUCLEOTIDE SEQUENCE [LARGE SCALE GENOMIC DNA]</scope>
    <source>
        <strain evidence="6 7">RmlP026</strain>
    </source>
</reference>
<dbReference type="AlphaFoldDB" id="A0A4Q2U475"/>
<feature type="domain" description="HTH crp-type" evidence="5">
    <location>
        <begin position="151"/>
        <end position="226"/>
    </location>
</feature>
<protein>
    <submittedName>
        <fullName evidence="6">Crp/Fnr family transcriptional regulator</fullName>
    </submittedName>
</protein>
<dbReference type="RefSeq" id="WP_129227616.1">
    <property type="nucleotide sequence ID" value="NZ_QYBB01000015.1"/>
</dbReference>
<evidence type="ECO:0000256" key="3">
    <source>
        <dbReference type="ARBA" id="ARBA00023163"/>
    </source>
</evidence>
<dbReference type="SUPFAM" id="SSF46785">
    <property type="entry name" value="Winged helix' DNA-binding domain"/>
    <property type="match status" value="1"/>
</dbReference>
<keyword evidence="7" id="KW-1185">Reference proteome</keyword>
<keyword evidence="2" id="KW-0238">DNA-binding</keyword>